<dbReference type="InParanoid" id="H2RDG5"/>
<protein>
    <submittedName>
        <fullName evidence="1">Uncharacterized protein</fullName>
    </submittedName>
</protein>
<sequence>MKKDSQGAFSDFCQGGDALREGRPLWLKDMYKPLSATRVNNHAWKLHKKSSNEDEILLNRDPG</sequence>
<dbReference type="OMA" id="RPLWLKD"/>
<reference evidence="1" key="1">
    <citation type="submission" date="2025-08" db="UniProtKB">
        <authorList>
            <consortium name="Ensembl"/>
        </authorList>
    </citation>
    <scope>IDENTIFICATION</scope>
</reference>
<dbReference type="Proteomes" id="UP000002277">
    <property type="component" value="Unplaced"/>
</dbReference>
<dbReference type="Bgee" id="ENSPTRG00000033797">
    <property type="expression patterns" value="Expressed in thymus and 19 other cell types or tissues"/>
</dbReference>
<dbReference type="Ensembl" id="ENSPTRT00000067228.3">
    <property type="protein sequence ID" value="ENSPTRP00000058814.3"/>
    <property type="gene ID" value="ENSPTRG00000033797.3"/>
</dbReference>
<dbReference type="HOGENOM" id="CLU_206862_0_0_1"/>
<evidence type="ECO:0000313" key="2">
    <source>
        <dbReference type="Proteomes" id="UP000002277"/>
    </source>
</evidence>
<organism evidence="1 2">
    <name type="scientific">Pan troglodytes</name>
    <name type="common">Chimpanzee</name>
    <dbReference type="NCBI Taxonomy" id="9598"/>
    <lineage>
        <taxon>Eukaryota</taxon>
        <taxon>Metazoa</taxon>
        <taxon>Chordata</taxon>
        <taxon>Craniata</taxon>
        <taxon>Vertebrata</taxon>
        <taxon>Euteleostomi</taxon>
        <taxon>Mammalia</taxon>
        <taxon>Eutheria</taxon>
        <taxon>Euarchontoglires</taxon>
        <taxon>Primates</taxon>
        <taxon>Haplorrhini</taxon>
        <taxon>Catarrhini</taxon>
        <taxon>Hominidae</taxon>
        <taxon>Pan</taxon>
    </lineage>
</organism>
<dbReference type="eggNOG" id="ENOG502TEIV">
    <property type="taxonomic scope" value="Eukaryota"/>
</dbReference>
<dbReference type="GeneTree" id="ENSGT01130000279462"/>
<keyword evidence="2" id="KW-1185">Reference proteome</keyword>
<accession>H2RDG5</accession>
<proteinExistence type="predicted"/>
<reference evidence="1" key="2">
    <citation type="submission" date="2025-09" db="UniProtKB">
        <authorList>
            <consortium name="Ensembl"/>
        </authorList>
    </citation>
    <scope>IDENTIFICATION</scope>
</reference>
<dbReference type="AlphaFoldDB" id="H2RDG5"/>
<evidence type="ECO:0000313" key="1">
    <source>
        <dbReference type="Ensembl" id="ENSPTRP00000058814.3"/>
    </source>
</evidence>
<name>H2RDG5_PANTR</name>